<protein>
    <recommendedName>
        <fullName evidence="2 3">Segregation and condensation protein A</fullName>
    </recommendedName>
</protein>
<proteinExistence type="inferred from homology"/>
<dbReference type="HAMAP" id="MF_01805">
    <property type="entry name" value="ScpA"/>
    <property type="match status" value="1"/>
</dbReference>
<keyword evidence="3" id="KW-0963">Cytoplasm</keyword>
<dbReference type="Gene3D" id="6.10.250.2410">
    <property type="match status" value="1"/>
</dbReference>
<evidence type="ECO:0000256" key="1">
    <source>
        <dbReference type="ARBA" id="ARBA00022829"/>
    </source>
</evidence>
<gene>
    <name evidence="3 4" type="primary">scpA</name>
    <name evidence="4" type="ORF">JCM31185_03750</name>
</gene>
<dbReference type="InterPro" id="IPR003768">
    <property type="entry name" value="ScpA"/>
</dbReference>
<accession>A0ABQ5JL79</accession>
<keyword evidence="3" id="KW-0132">Cell division</keyword>
<evidence type="ECO:0000256" key="2">
    <source>
        <dbReference type="ARBA" id="ARBA00044777"/>
    </source>
</evidence>
<comment type="subunit">
    <text evidence="3">Component of a cohesin-like complex composed of ScpA, ScpB and the Smc homodimer, in which ScpA and ScpB bind to the head domain of Smc. The presence of the three proteins is required for the association of the complex with DNA.</text>
</comment>
<comment type="subcellular location">
    <subcellularLocation>
        <location evidence="3">Cytoplasm</location>
    </subcellularLocation>
    <text evidence="3">Associated with two foci at the outer edges of the nucleoid region in young cells, and at four foci within both cell halves in older cells.</text>
</comment>
<organism evidence="4 5">
    <name type="scientific">Furfurilactobacillus curtus</name>
    <dbReference type="NCBI Taxonomy" id="1746200"/>
    <lineage>
        <taxon>Bacteria</taxon>
        <taxon>Bacillati</taxon>
        <taxon>Bacillota</taxon>
        <taxon>Bacilli</taxon>
        <taxon>Lactobacillales</taxon>
        <taxon>Lactobacillaceae</taxon>
        <taxon>Furfurilactobacillus</taxon>
    </lineage>
</organism>
<comment type="caution">
    <text evidence="4">The sequence shown here is derived from an EMBL/GenBank/DDBJ whole genome shotgun (WGS) entry which is preliminary data.</text>
</comment>
<sequence length="283" mass="31800">MMPAKSMVKRYAGQTAHDREAQINQALANQPTIKIDDFEGPLDLLLHLIRRAEMDIYDIQISAITSQYLGYLHSMKVLKLDVAGEYLVMAATLMTIKSRLLLPKPEPMVEPADEPSDDPRAELVAQLLEYRRYQQAAGELRQKEQDRRQYFTRPASSPPEEITLAPVAAGLSIADLQAAFDQMLVRRQQAKPVFKTVTPETFSVRHQMEKLLAQLKPGQPQEFTALFDQTPGTDELVTTFLAMLELIKADSIRCDQATINGPIMVYENKQILPATPSFEDGAN</sequence>
<dbReference type="EMBL" id="BQXO01000001">
    <property type="protein sequence ID" value="GKT05086.1"/>
    <property type="molecule type" value="Genomic_DNA"/>
</dbReference>
<reference evidence="4 5" key="1">
    <citation type="submission" date="2022-03" db="EMBL/GenBank/DDBJ databases">
        <title>Draft genome sequence of Furfurilactobacillus curtus JCM 31185.</title>
        <authorList>
            <person name="Suzuki S."/>
            <person name="Endo A."/>
            <person name="Kajikawa A."/>
        </authorList>
    </citation>
    <scope>NUCLEOTIDE SEQUENCE [LARGE SCALE GENOMIC DNA]</scope>
    <source>
        <strain evidence="4 5">JCM 31185</strain>
    </source>
</reference>
<dbReference type="PANTHER" id="PTHR33969">
    <property type="entry name" value="SEGREGATION AND CONDENSATION PROTEIN A"/>
    <property type="match status" value="1"/>
</dbReference>
<name>A0ABQ5JL79_9LACO</name>
<comment type="similarity">
    <text evidence="3">Belongs to the ScpA family.</text>
</comment>
<dbReference type="Proteomes" id="UP001628078">
    <property type="component" value="Unassembled WGS sequence"/>
</dbReference>
<dbReference type="PANTHER" id="PTHR33969:SF2">
    <property type="entry name" value="SEGREGATION AND CONDENSATION PROTEIN A"/>
    <property type="match status" value="1"/>
</dbReference>
<keyword evidence="5" id="KW-1185">Reference proteome</keyword>
<comment type="function">
    <text evidence="3">Participates in chromosomal partition during cell division. May act via the formation of a condensin-like complex containing Smc and ScpB that pull DNA away from mid-cell into both cell halves.</text>
</comment>
<evidence type="ECO:0000313" key="4">
    <source>
        <dbReference type="EMBL" id="GKT05086.1"/>
    </source>
</evidence>
<dbReference type="Pfam" id="PF02616">
    <property type="entry name" value="SMC_ScpA"/>
    <property type="match status" value="1"/>
</dbReference>
<keyword evidence="1 3" id="KW-0159">Chromosome partition</keyword>
<keyword evidence="3" id="KW-0131">Cell cycle</keyword>
<evidence type="ECO:0000313" key="5">
    <source>
        <dbReference type="Proteomes" id="UP001628078"/>
    </source>
</evidence>
<evidence type="ECO:0000256" key="3">
    <source>
        <dbReference type="HAMAP-Rule" id="MF_01805"/>
    </source>
</evidence>